<dbReference type="AlphaFoldDB" id="A0A8H7TN73"/>
<gene>
    <name evidence="1" type="ORF">IM811_011999</name>
</gene>
<comment type="caution">
    <text evidence="1">The sequence shown here is derived from an EMBL/GenBank/DDBJ whole genome shotgun (WGS) entry which is preliminary data.</text>
</comment>
<accession>A0A8H7TN73</accession>
<protein>
    <submittedName>
        <fullName evidence="1">Uncharacterized protein</fullName>
    </submittedName>
</protein>
<proteinExistence type="predicted"/>
<sequence>MDEEFPLLPSSQSNCPHFSAVSPSFNYVSTCPMDELGGISRAEYYKKYAAFQARGAGGGFYRGSHAIVPGDFLLEGTRGAESRKTLCQGTSLAYMAWISARFHLRLHYCLGCIFYLRTPMLPVTFVYVIWEIFSRKRYVLPRFSVLGGTRMYGNTCLVESTRSQFEKDLLLAIASVRESHVKLTI</sequence>
<dbReference type="Proteomes" id="UP000616885">
    <property type="component" value="Unassembled WGS sequence"/>
</dbReference>
<evidence type="ECO:0000313" key="2">
    <source>
        <dbReference type="Proteomes" id="UP000616885"/>
    </source>
</evidence>
<reference evidence="1" key="1">
    <citation type="submission" date="2020-10" db="EMBL/GenBank/DDBJ databases">
        <title>High-Quality Genome Resource of Clonostachys rosea strain S41 by Oxford Nanopore Long-Read Sequencing.</title>
        <authorList>
            <person name="Wang H."/>
        </authorList>
    </citation>
    <scope>NUCLEOTIDE SEQUENCE</scope>
    <source>
        <strain evidence="1">S41</strain>
    </source>
</reference>
<name>A0A8H7TN73_BIOOC</name>
<dbReference type="EMBL" id="JADCTT010000004">
    <property type="protein sequence ID" value="KAF9753241.1"/>
    <property type="molecule type" value="Genomic_DNA"/>
</dbReference>
<evidence type="ECO:0000313" key="1">
    <source>
        <dbReference type="EMBL" id="KAF9753241.1"/>
    </source>
</evidence>
<organism evidence="1 2">
    <name type="scientific">Bionectria ochroleuca</name>
    <name type="common">Gliocladium roseum</name>
    <dbReference type="NCBI Taxonomy" id="29856"/>
    <lineage>
        <taxon>Eukaryota</taxon>
        <taxon>Fungi</taxon>
        <taxon>Dikarya</taxon>
        <taxon>Ascomycota</taxon>
        <taxon>Pezizomycotina</taxon>
        <taxon>Sordariomycetes</taxon>
        <taxon>Hypocreomycetidae</taxon>
        <taxon>Hypocreales</taxon>
        <taxon>Bionectriaceae</taxon>
        <taxon>Clonostachys</taxon>
    </lineage>
</organism>